<evidence type="ECO:0000256" key="4">
    <source>
        <dbReference type="ARBA" id="ARBA00022795"/>
    </source>
</evidence>
<feature type="region of interest" description="Disordered" evidence="9">
    <location>
        <begin position="1"/>
        <end position="49"/>
    </location>
</feature>
<reference evidence="11" key="2">
    <citation type="submission" date="2020-09" db="EMBL/GenBank/DDBJ databases">
        <authorList>
            <person name="Sun Q."/>
            <person name="Zhou Y."/>
        </authorList>
    </citation>
    <scope>NUCLEOTIDE SEQUENCE</scope>
    <source>
        <strain evidence="11">CGMCC 1.15447</strain>
    </source>
</reference>
<keyword evidence="5" id="KW-0805">Transcription regulation</keyword>
<protein>
    <recommendedName>
        <fullName evidence="2">Negative regulator of flagellin synthesis</fullName>
    </recommendedName>
    <alternativeName>
        <fullName evidence="8">Anti-sigma-28 factor</fullName>
    </alternativeName>
</protein>
<dbReference type="GO" id="GO:0044781">
    <property type="term" value="P:bacterial-type flagellum organization"/>
    <property type="evidence" value="ECO:0007669"/>
    <property type="project" value="UniProtKB-KW"/>
</dbReference>
<name>A0A916RJF2_9BACT</name>
<evidence type="ECO:0000256" key="8">
    <source>
        <dbReference type="ARBA" id="ARBA00030117"/>
    </source>
</evidence>
<evidence type="ECO:0000313" key="11">
    <source>
        <dbReference type="EMBL" id="GGA56154.1"/>
    </source>
</evidence>
<evidence type="ECO:0000256" key="9">
    <source>
        <dbReference type="SAM" id="MobiDB-lite"/>
    </source>
</evidence>
<comment type="similarity">
    <text evidence="1">Belongs to the FlgM family.</text>
</comment>
<evidence type="ECO:0000256" key="3">
    <source>
        <dbReference type="ARBA" id="ARBA00022491"/>
    </source>
</evidence>
<evidence type="ECO:0000313" key="12">
    <source>
        <dbReference type="Proteomes" id="UP000648801"/>
    </source>
</evidence>
<keyword evidence="3" id="KW-0678">Repressor</keyword>
<dbReference type="AlphaFoldDB" id="A0A916RJF2"/>
<reference evidence="11" key="1">
    <citation type="journal article" date="2014" name="Int. J. Syst. Evol. Microbiol.">
        <title>Complete genome sequence of Corynebacterium casei LMG S-19264T (=DSM 44701T), isolated from a smear-ripened cheese.</title>
        <authorList>
            <consortium name="US DOE Joint Genome Institute (JGI-PGF)"/>
            <person name="Walter F."/>
            <person name="Albersmeier A."/>
            <person name="Kalinowski J."/>
            <person name="Ruckert C."/>
        </authorList>
    </citation>
    <scope>NUCLEOTIDE SEQUENCE</scope>
    <source>
        <strain evidence="11">CGMCC 1.15447</strain>
    </source>
</reference>
<keyword evidence="6" id="KW-0804">Transcription</keyword>
<dbReference type="EMBL" id="BMJB01000001">
    <property type="protein sequence ID" value="GGA56154.1"/>
    <property type="molecule type" value="Genomic_DNA"/>
</dbReference>
<keyword evidence="12" id="KW-1185">Reference proteome</keyword>
<dbReference type="InterPro" id="IPR007412">
    <property type="entry name" value="FlgM"/>
</dbReference>
<evidence type="ECO:0000259" key="10">
    <source>
        <dbReference type="Pfam" id="PF04316"/>
    </source>
</evidence>
<accession>A0A916RJF2</accession>
<comment type="caution">
    <text evidence="11">The sequence shown here is derived from an EMBL/GenBank/DDBJ whole genome shotgun (WGS) entry which is preliminary data.</text>
</comment>
<sequence length="98" mass="9873">MSVTNGIGNLQQTTGTSATEAAAHVSGSAVKAKGTAETRSEQTDHAELSTAGSLISKALGGSDVRMGKVQALQQAIASGSYQVSSSDVADKLVDSMME</sequence>
<dbReference type="Proteomes" id="UP000648801">
    <property type="component" value="Unassembled WGS sequence"/>
</dbReference>
<feature type="compositionally biased region" description="Polar residues" evidence="9">
    <location>
        <begin position="1"/>
        <end position="19"/>
    </location>
</feature>
<evidence type="ECO:0000256" key="6">
    <source>
        <dbReference type="ARBA" id="ARBA00023163"/>
    </source>
</evidence>
<evidence type="ECO:0000256" key="7">
    <source>
        <dbReference type="ARBA" id="ARBA00024739"/>
    </source>
</evidence>
<proteinExistence type="inferred from homology"/>
<dbReference type="NCBIfam" id="TIGR03824">
    <property type="entry name" value="FlgM_jcvi"/>
    <property type="match status" value="1"/>
</dbReference>
<evidence type="ECO:0000256" key="5">
    <source>
        <dbReference type="ARBA" id="ARBA00023015"/>
    </source>
</evidence>
<feature type="domain" description="Anti-sigma-28 factor FlgM C-terminal" evidence="10">
    <location>
        <begin position="44"/>
        <end position="94"/>
    </location>
</feature>
<feature type="compositionally biased region" description="Basic and acidic residues" evidence="9">
    <location>
        <begin position="34"/>
        <end position="47"/>
    </location>
</feature>
<comment type="function">
    <text evidence="7">Responsible for the coupling of flagellin expression to flagellar assembly by preventing expression of the flagellin genes when a component of the middle class of proteins is defective. It negatively regulates flagellar genes by inhibiting the activity of FliA by directly binding to FliA.</text>
</comment>
<dbReference type="InterPro" id="IPR031316">
    <property type="entry name" value="FlgM_C"/>
</dbReference>
<organism evidence="11 12">
    <name type="scientific">Edaphobacter acidisoli</name>
    <dbReference type="NCBI Taxonomy" id="2040573"/>
    <lineage>
        <taxon>Bacteria</taxon>
        <taxon>Pseudomonadati</taxon>
        <taxon>Acidobacteriota</taxon>
        <taxon>Terriglobia</taxon>
        <taxon>Terriglobales</taxon>
        <taxon>Acidobacteriaceae</taxon>
        <taxon>Edaphobacter</taxon>
    </lineage>
</organism>
<keyword evidence="4" id="KW-1005">Bacterial flagellum biogenesis</keyword>
<dbReference type="GO" id="GO:0045892">
    <property type="term" value="P:negative regulation of DNA-templated transcription"/>
    <property type="evidence" value="ECO:0007669"/>
    <property type="project" value="InterPro"/>
</dbReference>
<evidence type="ECO:0000256" key="1">
    <source>
        <dbReference type="ARBA" id="ARBA00005322"/>
    </source>
</evidence>
<dbReference type="Pfam" id="PF04316">
    <property type="entry name" value="FlgM"/>
    <property type="match status" value="1"/>
</dbReference>
<dbReference type="SUPFAM" id="SSF101498">
    <property type="entry name" value="Anti-sigma factor FlgM"/>
    <property type="match status" value="1"/>
</dbReference>
<dbReference type="RefSeq" id="WP_188757693.1">
    <property type="nucleotide sequence ID" value="NZ_BMJB01000001.1"/>
</dbReference>
<gene>
    <name evidence="11" type="ORF">GCM10011507_04310</name>
</gene>
<evidence type="ECO:0000256" key="2">
    <source>
        <dbReference type="ARBA" id="ARBA00017823"/>
    </source>
</evidence>
<dbReference type="InterPro" id="IPR035890">
    <property type="entry name" value="Anti-sigma-28_factor_FlgM_sf"/>
</dbReference>